<evidence type="ECO:0000256" key="4">
    <source>
        <dbReference type="ARBA" id="ARBA00023163"/>
    </source>
</evidence>
<comment type="caution">
    <text evidence="7">The sequence shown here is derived from an EMBL/GenBank/DDBJ whole genome shotgun (WGS) entry which is preliminary data.</text>
</comment>
<evidence type="ECO:0000259" key="6">
    <source>
        <dbReference type="Pfam" id="PF13873"/>
    </source>
</evidence>
<dbReference type="OrthoDB" id="6769707at2759"/>
<organism evidence="7 8">
    <name type="scientific">Aphis craccivora</name>
    <name type="common">Cowpea aphid</name>
    <dbReference type="NCBI Taxonomy" id="307492"/>
    <lineage>
        <taxon>Eukaryota</taxon>
        <taxon>Metazoa</taxon>
        <taxon>Ecdysozoa</taxon>
        <taxon>Arthropoda</taxon>
        <taxon>Hexapoda</taxon>
        <taxon>Insecta</taxon>
        <taxon>Pterygota</taxon>
        <taxon>Neoptera</taxon>
        <taxon>Paraneoptera</taxon>
        <taxon>Hemiptera</taxon>
        <taxon>Sternorrhyncha</taxon>
        <taxon>Aphidomorpha</taxon>
        <taxon>Aphidoidea</taxon>
        <taxon>Aphididae</taxon>
        <taxon>Aphidini</taxon>
        <taxon>Aphis</taxon>
        <taxon>Aphis</taxon>
    </lineage>
</organism>
<evidence type="ECO:0000313" key="7">
    <source>
        <dbReference type="EMBL" id="KAF0750625.1"/>
    </source>
</evidence>
<evidence type="ECO:0000256" key="2">
    <source>
        <dbReference type="ARBA" id="ARBA00016807"/>
    </source>
</evidence>
<comment type="function">
    <text evidence="5">Involved in transvection phenomena (= synapsis-dependent gene expression), where the synaptic pairing of chromosomes carrying genes with which zeste interacts influences the expression of these genes. Zeste binds to DNA and stimulates transcription from a nearby promoter.</text>
</comment>
<feature type="domain" description="Myb/SANT-like DNA-binding" evidence="6">
    <location>
        <begin position="13"/>
        <end position="84"/>
    </location>
</feature>
<dbReference type="AlphaFoldDB" id="A0A6G0Y7C3"/>
<keyword evidence="4" id="KW-0804">Transcription</keyword>
<dbReference type="InterPro" id="IPR028002">
    <property type="entry name" value="Myb_DNA-bind_5"/>
</dbReference>
<accession>A0A6G0Y7C3</accession>
<evidence type="ECO:0000313" key="8">
    <source>
        <dbReference type="Proteomes" id="UP000478052"/>
    </source>
</evidence>
<comment type="subunit">
    <text evidence="1">Self-associates forming complexes of several hundred monomers.</text>
</comment>
<dbReference type="Pfam" id="PF13873">
    <property type="entry name" value="Myb_DNA-bind_5"/>
    <property type="match status" value="1"/>
</dbReference>
<name>A0A6G0Y7C3_APHCR</name>
<evidence type="ECO:0000256" key="3">
    <source>
        <dbReference type="ARBA" id="ARBA00023015"/>
    </source>
</evidence>
<keyword evidence="8" id="KW-1185">Reference proteome</keyword>
<evidence type="ECO:0000256" key="1">
    <source>
        <dbReference type="ARBA" id="ARBA00011764"/>
    </source>
</evidence>
<dbReference type="EMBL" id="VUJU01005660">
    <property type="protein sequence ID" value="KAF0750625.1"/>
    <property type="molecule type" value="Genomic_DNA"/>
</dbReference>
<protein>
    <recommendedName>
        <fullName evidence="2">Regulatory protein zeste</fullName>
    </recommendedName>
</protein>
<proteinExistence type="predicted"/>
<sequence>MLSNNKNNEKRPRATNFSFREKELLLNIALENRHILENKQSNAVSWKDKNKCWLIIAEKYNSTTTGCPRDSTSLRLKYESVKKQLHGTKSDLFKTGGGPYKDPYTVSSDSEKALYEILQLSIEGLPCKYDSNSI</sequence>
<keyword evidence="3" id="KW-0805">Transcription regulation</keyword>
<gene>
    <name evidence="7" type="ORF">FWK35_00013164</name>
</gene>
<reference evidence="7 8" key="1">
    <citation type="submission" date="2019-08" db="EMBL/GenBank/DDBJ databases">
        <title>Whole genome of Aphis craccivora.</title>
        <authorList>
            <person name="Voronova N.V."/>
            <person name="Shulinski R.S."/>
            <person name="Bandarenka Y.V."/>
            <person name="Zhorov D.G."/>
            <person name="Warner D."/>
        </authorList>
    </citation>
    <scope>NUCLEOTIDE SEQUENCE [LARGE SCALE GENOMIC DNA]</scope>
    <source>
        <strain evidence="7">180601</strain>
        <tissue evidence="7">Whole Body</tissue>
    </source>
</reference>
<dbReference type="Proteomes" id="UP000478052">
    <property type="component" value="Unassembled WGS sequence"/>
</dbReference>
<evidence type="ECO:0000256" key="5">
    <source>
        <dbReference type="ARBA" id="ARBA00025466"/>
    </source>
</evidence>